<comment type="similarity">
    <text evidence="1">Belongs to the TTC36 family.</text>
</comment>
<dbReference type="GO" id="GO:0006570">
    <property type="term" value="P:tyrosine metabolic process"/>
    <property type="evidence" value="ECO:0007669"/>
    <property type="project" value="TreeGrafter"/>
</dbReference>
<evidence type="ECO:0008006" key="5">
    <source>
        <dbReference type="Google" id="ProtNLM"/>
    </source>
</evidence>
<sequence length="239" mass="25744">MAIAAPPSNLSANDARVLNALFDPETLPSSVAKSKDATPIDPSLPPHASISTTKLSALENQQNDIVRRVSSSSSIEDIDTAISELDRVVSQEPNYASAYINRAMLLRLKLESQLAAAQHIFSLPTASIQPLFTDLSRAIHVSLPSSSPTAPVSPYQAKKLRTAYSHRAYLYLKAAEIGTSLQGLEKSELEELASKDFAGAARYGDEAAREMSVRTNPYAKMCGAIVRNALKEEMKGEGV</sequence>
<proteinExistence type="inferred from homology"/>
<feature type="region of interest" description="Disordered" evidence="2">
    <location>
        <begin position="29"/>
        <end position="48"/>
    </location>
</feature>
<dbReference type="PANTHER" id="PTHR21405">
    <property type="entry name" value="CDNA SEQUENCE BC021608"/>
    <property type="match status" value="1"/>
</dbReference>
<dbReference type="PANTHER" id="PTHR21405:SF0">
    <property type="entry name" value="TETRATRICOPEPTIDE REPEAT PROTEIN 36"/>
    <property type="match status" value="1"/>
</dbReference>
<evidence type="ECO:0000256" key="2">
    <source>
        <dbReference type="SAM" id="MobiDB-lite"/>
    </source>
</evidence>
<evidence type="ECO:0000313" key="3">
    <source>
        <dbReference type="EMBL" id="KAF2826107.1"/>
    </source>
</evidence>
<gene>
    <name evidence="3" type="ORF">CC86DRAFT_370214</name>
</gene>
<protein>
    <recommendedName>
        <fullName evidence="5">Tetratricopeptide repeat protein 36</fullName>
    </recommendedName>
</protein>
<evidence type="ECO:0000313" key="4">
    <source>
        <dbReference type="Proteomes" id="UP000799424"/>
    </source>
</evidence>
<dbReference type="Proteomes" id="UP000799424">
    <property type="component" value="Unassembled WGS sequence"/>
</dbReference>
<dbReference type="AlphaFoldDB" id="A0A6A7A085"/>
<keyword evidence="4" id="KW-1185">Reference proteome</keyword>
<accession>A0A6A7A085</accession>
<name>A0A6A7A085_9PLEO</name>
<reference evidence="3" key="1">
    <citation type="journal article" date="2020" name="Stud. Mycol.">
        <title>101 Dothideomycetes genomes: a test case for predicting lifestyles and emergence of pathogens.</title>
        <authorList>
            <person name="Haridas S."/>
            <person name="Albert R."/>
            <person name="Binder M."/>
            <person name="Bloem J."/>
            <person name="Labutti K."/>
            <person name="Salamov A."/>
            <person name="Andreopoulos B."/>
            <person name="Baker S."/>
            <person name="Barry K."/>
            <person name="Bills G."/>
            <person name="Bluhm B."/>
            <person name="Cannon C."/>
            <person name="Castanera R."/>
            <person name="Culley D."/>
            <person name="Daum C."/>
            <person name="Ezra D."/>
            <person name="Gonzalez J."/>
            <person name="Henrissat B."/>
            <person name="Kuo A."/>
            <person name="Liang C."/>
            <person name="Lipzen A."/>
            <person name="Lutzoni F."/>
            <person name="Magnuson J."/>
            <person name="Mondo S."/>
            <person name="Nolan M."/>
            <person name="Ohm R."/>
            <person name="Pangilinan J."/>
            <person name="Park H.-J."/>
            <person name="Ramirez L."/>
            <person name="Alfaro M."/>
            <person name="Sun H."/>
            <person name="Tritt A."/>
            <person name="Yoshinaga Y."/>
            <person name="Zwiers L.-H."/>
            <person name="Turgeon B."/>
            <person name="Goodwin S."/>
            <person name="Spatafora J."/>
            <person name="Crous P."/>
            <person name="Grigoriev I."/>
        </authorList>
    </citation>
    <scope>NUCLEOTIDE SEQUENCE</scope>
    <source>
        <strain evidence="3">CBS 113818</strain>
    </source>
</reference>
<organism evidence="3 4">
    <name type="scientific">Ophiobolus disseminans</name>
    <dbReference type="NCBI Taxonomy" id="1469910"/>
    <lineage>
        <taxon>Eukaryota</taxon>
        <taxon>Fungi</taxon>
        <taxon>Dikarya</taxon>
        <taxon>Ascomycota</taxon>
        <taxon>Pezizomycotina</taxon>
        <taxon>Dothideomycetes</taxon>
        <taxon>Pleosporomycetidae</taxon>
        <taxon>Pleosporales</taxon>
        <taxon>Pleosporineae</taxon>
        <taxon>Phaeosphaeriaceae</taxon>
        <taxon>Ophiobolus</taxon>
    </lineage>
</organism>
<dbReference type="InterPro" id="IPR038906">
    <property type="entry name" value="TTC36"/>
</dbReference>
<dbReference type="OrthoDB" id="539634at2759"/>
<evidence type="ECO:0000256" key="1">
    <source>
        <dbReference type="ARBA" id="ARBA00006995"/>
    </source>
</evidence>
<dbReference type="EMBL" id="MU006226">
    <property type="protein sequence ID" value="KAF2826107.1"/>
    <property type="molecule type" value="Genomic_DNA"/>
</dbReference>